<feature type="domain" description="Plastocyanin-like" evidence="3">
    <location>
        <begin position="273"/>
        <end position="356"/>
    </location>
</feature>
<dbReference type="Proteomes" id="UP000595197">
    <property type="component" value="Plasmid pTT6-2"/>
</dbReference>
<dbReference type="CDD" id="cd13853">
    <property type="entry name" value="CuRO_1_Tth-MCO_like"/>
    <property type="match status" value="1"/>
</dbReference>
<proteinExistence type="predicted"/>
<organism evidence="6 7">
    <name type="scientific">Skermanella cutis</name>
    <dbReference type="NCBI Taxonomy" id="2775420"/>
    <lineage>
        <taxon>Bacteria</taxon>
        <taxon>Pseudomonadati</taxon>
        <taxon>Pseudomonadota</taxon>
        <taxon>Alphaproteobacteria</taxon>
        <taxon>Rhodospirillales</taxon>
        <taxon>Azospirillaceae</taxon>
        <taxon>Skermanella</taxon>
    </lineage>
</organism>
<dbReference type="PANTHER" id="PTHR11709">
    <property type="entry name" value="MULTI-COPPER OXIDASE"/>
    <property type="match status" value="1"/>
</dbReference>
<dbReference type="EMBL" id="CP067422">
    <property type="protein sequence ID" value="QQP93709.1"/>
    <property type="molecule type" value="Genomic_DNA"/>
</dbReference>
<reference evidence="6" key="1">
    <citation type="submission" date="2021-02" db="EMBL/GenBank/DDBJ databases">
        <title>Skermanella TT6 skin isolate.</title>
        <authorList>
            <person name="Lee K."/>
            <person name="Ganzorig M."/>
        </authorList>
    </citation>
    <scope>NUCLEOTIDE SEQUENCE</scope>
    <source>
        <strain evidence="6">TT6</strain>
    </source>
</reference>
<evidence type="ECO:0000256" key="1">
    <source>
        <dbReference type="ARBA" id="ARBA00022723"/>
    </source>
</evidence>
<evidence type="ECO:0000313" key="6">
    <source>
        <dbReference type="EMBL" id="QQP93709.1"/>
    </source>
</evidence>
<dbReference type="Pfam" id="PF07731">
    <property type="entry name" value="Cu-oxidase_2"/>
    <property type="match status" value="1"/>
</dbReference>
<dbReference type="Pfam" id="PF00394">
    <property type="entry name" value="Cu-oxidase"/>
    <property type="match status" value="1"/>
</dbReference>
<feature type="domain" description="Plastocyanin-like" evidence="5">
    <location>
        <begin position="165"/>
        <end position="235"/>
    </location>
</feature>
<keyword evidence="7" id="KW-1185">Reference proteome</keyword>
<dbReference type="InterPro" id="IPR002355">
    <property type="entry name" value="Cu_oxidase_Cu_BS"/>
</dbReference>
<evidence type="ECO:0000259" key="4">
    <source>
        <dbReference type="Pfam" id="PF07731"/>
    </source>
</evidence>
<evidence type="ECO:0000313" key="7">
    <source>
        <dbReference type="Proteomes" id="UP000595197"/>
    </source>
</evidence>
<keyword evidence="1" id="KW-0479">Metal-binding</keyword>
<dbReference type="InterPro" id="IPR001117">
    <property type="entry name" value="Cu-oxidase_2nd"/>
</dbReference>
<dbReference type="CDD" id="cd13900">
    <property type="entry name" value="CuRO_3_Tth-MCO_like"/>
    <property type="match status" value="1"/>
</dbReference>
<dbReference type="Gene3D" id="2.60.40.420">
    <property type="entry name" value="Cupredoxins - blue copper proteins"/>
    <property type="match status" value="3"/>
</dbReference>
<geneLocation type="plasmid" evidence="6 7">
    <name>pTT6-2</name>
</geneLocation>
<dbReference type="InterPro" id="IPR011707">
    <property type="entry name" value="Cu-oxidase-like_N"/>
</dbReference>
<feature type="domain" description="Plastocyanin-like" evidence="4">
    <location>
        <begin position="423"/>
        <end position="533"/>
    </location>
</feature>
<dbReference type="InterPro" id="IPR033138">
    <property type="entry name" value="Cu_oxidase_CS"/>
</dbReference>
<protein>
    <submittedName>
        <fullName evidence="6">Multicopper oxidase family protein</fullName>
    </submittedName>
</protein>
<accession>A0ABX7BKE8</accession>
<gene>
    <name evidence="6" type="ORF">IGS68_32365</name>
</gene>
<keyword evidence="6" id="KW-0614">Plasmid</keyword>
<dbReference type="Pfam" id="PF07732">
    <property type="entry name" value="Cu-oxidase_3"/>
    <property type="match status" value="1"/>
</dbReference>
<evidence type="ECO:0000256" key="2">
    <source>
        <dbReference type="ARBA" id="ARBA00023002"/>
    </source>
</evidence>
<evidence type="ECO:0000259" key="5">
    <source>
        <dbReference type="Pfam" id="PF07732"/>
    </source>
</evidence>
<dbReference type="InterPro" id="IPR008972">
    <property type="entry name" value="Cupredoxin"/>
</dbReference>
<dbReference type="PROSITE" id="PS51318">
    <property type="entry name" value="TAT"/>
    <property type="match status" value="1"/>
</dbReference>
<dbReference type="InterPro" id="IPR045087">
    <property type="entry name" value="Cu-oxidase_fam"/>
</dbReference>
<dbReference type="RefSeq" id="WP_201083469.1">
    <property type="nucleotide sequence ID" value="NZ_CP067422.1"/>
</dbReference>
<name>A0ABX7BKE8_9PROT</name>
<sequence>MNDRSKTPAISRRTVVTGAGALALTACLPDVGRAQGPTQAPACTAAGGAACGKPENALIAPPERSSDPDRRRLEVAIDAVYGYYDLDGRPVALRGYDGGPRPVTLRVRAGDTLALDLANRLPMGPTPAAATAGGHGHGNGHGHHGAPADIPGMSGLNVPHGFNLTNMHVHGLHVSPKRPSDYVLLTVEPGRTEHYSYAIPPNHPCGLNFYHAHHHGSVALQVASGMAGALIVEGKVDAIKEIAACKDVVMLLQSLPVDERGQLEDYRTLDVGTQVYINGQRNPSICMKRGEVQRWRLVNATHDRFLTLKLREHGFTALGYDGNPLERTEPADTIFLAPGNRAEVLVKATDKPGLYPLDGGSNFGVAYGTIGTVSVTEEQCAMKLYEGPLVSYADDFDGHLKPIADDEIVTGRRVGFGQIGTLPSWTWTIDGKPFAADEKGFTAKLDTAEEWVLTNQTNDPHPFHIHINPFQVLEASGLPVPVPAGRWLDTITIPPHGHVRLRTRYRDFDGPFVFHCHTLAHEDQGMMRLITVEA</sequence>
<keyword evidence="2" id="KW-0560">Oxidoreductase</keyword>
<dbReference type="PROSITE" id="PS00079">
    <property type="entry name" value="MULTICOPPER_OXIDASE1"/>
    <property type="match status" value="1"/>
</dbReference>
<dbReference type="PROSITE" id="PS51257">
    <property type="entry name" value="PROKAR_LIPOPROTEIN"/>
    <property type="match status" value="1"/>
</dbReference>
<dbReference type="SUPFAM" id="SSF49503">
    <property type="entry name" value="Cupredoxins"/>
    <property type="match status" value="3"/>
</dbReference>
<dbReference type="InterPro" id="IPR011706">
    <property type="entry name" value="Cu-oxidase_C"/>
</dbReference>
<dbReference type="PANTHER" id="PTHR11709:SF518">
    <property type="entry name" value="MULTICOPPER OXIDASE"/>
    <property type="match status" value="1"/>
</dbReference>
<evidence type="ECO:0000259" key="3">
    <source>
        <dbReference type="Pfam" id="PF00394"/>
    </source>
</evidence>
<dbReference type="InterPro" id="IPR006311">
    <property type="entry name" value="TAT_signal"/>
</dbReference>
<dbReference type="PROSITE" id="PS00080">
    <property type="entry name" value="MULTICOPPER_OXIDASE2"/>
    <property type="match status" value="1"/>
</dbReference>